<evidence type="ECO:0000313" key="3">
    <source>
        <dbReference type="Ensembl" id="ENSCMIP00000004514.1"/>
    </source>
</evidence>
<feature type="signal peptide" evidence="1">
    <location>
        <begin position="1"/>
        <end position="26"/>
    </location>
</feature>
<dbReference type="PROSITE" id="PS51465">
    <property type="entry name" value="KAZAL_2"/>
    <property type="match status" value="1"/>
</dbReference>
<sequence length="87" mass="9355">ALLSSSSSSVLLLLSSSLSPPSSVLSLSSSLSSLLLFYFIVLDELCGTNNVTYKNHCFLCVAIRDTQKRIKIKNHGSCKTGTTARTE</sequence>
<dbReference type="AlphaFoldDB" id="A0A4W3H375"/>
<evidence type="ECO:0000313" key="4">
    <source>
        <dbReference type="Proteomes" id="UP000314986"/>
    </source>
</evidence>
<dbReference type="Proteomes" id="UP000314986">
    <property type="component" value="Unassembled WGS sequence"/>
</dbReference>
<reference evidence="3" key="5">
    <citation type="submission" date="2025-09" db="UniProtKB">
        <authorList>
            <consortium name="Ensembl"/>
        </authorList>
    </citation>
    <scope>IDENTIFICATION</scope>
</reference>
<dbReference type="InParanoid" id="A0A4W3H375"/>
<reference evidence="4" key="3">
    <citation type="journal article" date="2014" name="Nature">
        <title>Elephant shark genome provides unique insights into gnathostome evolution.</title>
        <authorList>
            <consortium name="International Elephant Shark Genome Sequencing Consortium"/>
            <person name="Venkatesh B."/>
            <person name="Lee A.P."/>
            <person name="Ravi V."/>
            <person name="Maurya A.K."/>
            <person name="Lian M.M."/>
            <person name="Swann J.B."/>
            <person name="Ohta Y."/>
            <person name="Flajnik M.F."/>
            <person name="Sutoh Y."/>
            <person name="Kasahara M."/>
            <person name="Hoon S."/>
            <person name="Gangu V."/>
            <person name="Roy S.W."/>
            <person name="Irimia M."/>
            <person name="Korzh V."/>
            <person name="Kondrychyn I."/>
            <person name="Lim Z.W."/>
            <person name="Tay B.H."/>
            <person name="Tohari S."/>
            <person name="Kong K.W."/>
            <person name="Ho S."/>
            <person name="Lorente-Galdos B."/>
            <person name="Quilez J."/>
            <person name="Marques-Bonet T."/>
            <person name="Raney B.J."/>
            <person name="Ingham P.W."/>
            <person name="Tay A."/>
            <person name="Hillier L.W."/>
            <person name="Minx P."/>
            <person name="Boehm T."/>
            <person name="Wilson R.K."/>
            <person name="Brenner S."/>
            <person name="Warren W.C."/>
        </authorList>
    </citation>
    <scope>NUCLEOTIDE SEQUENCE [LARGE SCALE GENOMIC DNA]</scope>
</reference>
<feature type="domain" description="Kazal-like" evidence="2">
    <location>
        <begin position="42"/>
        <end position="80"/>
    </location>
</feature>
<dbReference type="Ensembl" id="ENSCMIT00000004680.1">
    <property type="protein sequence ID" value="ENSCMIP00000004514.1"/>
    <property type="gene ID" value="ENSCMIG00000002692.1"/>
</dbReference>
<dbReference type="Pfam" id="PF00050">
    <property type="entry name" value="Kazal_1"/>
    <property type="match status" value="1"/>
</dbReference>
<evidence type="ECO:0000256" key="1">
    <source>
        <dbReference type="SAM" id="SignalP"/>
    </source>
</evidence>
<keyword evidence="1" id="KW-0732">Signal</keyword>
<proteinExistence type="predicted"/>
<protein>
    <recommendedName>
        <fullName evidence="2">Kazal-like domain-containing protein</fullName>
    </recommendedName>
</protein>
<dbReference type="Gene3D" id="3.30.60.30">
    <property type="match status" value="1"/>
</dbReference>
<reference evidence="4" key="2">
    <citation type="journal article" date="2007" name="PLoS Biol.">
        <title>Survey sequencing and comparative analysis of the elephant shark (Callorhinchus milii) genome.</title>
        <authorList>
            <person name="Venkatesh B."/>
            <person name="Kirkness E.F."/>
            <person name="Loh Y.H."/>
            <person name="Halpern A.L."/>
            <person name="Lee A.P."/>
            <person name="Johnson J."/>
            <person name="Dandona N."/>
            <person name="Viswanathan L.D."/>
            <person name="Tay A."/>
            <person name="Venter J.C."/>
            <person name="Strausberg R.L."/>
            <person name="Brenner S."/>
        </authorList>
    </citation>
    <scope>NUCLEOTIDE SEQUENCE [LARGE SCALE GENOMIC DNA]</scope>
</reference>
<feature type="chain" id="PRO_5021378972" description="Kazal-like domain-containing protein" evidence="1">
    <location>
        <begin position="27"/>
        <end position="87"/>
    </location>
</feature>
<keyword evidence="4" id="KW-1185">Reference proteome</keyword>
<dbReference type="SMART" id="SM00280">
    <property type="entry name" value="KAZAL"/>
    <property type="match status" value="1"/>
</dbReference>
<dbReference type="SUPFAM" id="SSF100895">
    <property type="entry name" value="Kazal-type serine protease inhibitors"/>
    <property type="match status" value="1"/>
</dbReference>
<accession>A0A4W3H375</accession>
<dbReference type="InterPro" id="IPR036058">
    <property type="entry name" value="Kazal_dom_sf"/>
</dbReference>
<reference evidence="3" key="4">
    <citation type="submission" date="2025-08" db="UniProtKB">
        <authorList>
            <consortium name="Ensembl"/>
        </authorList>
    </citation>
    <scope>IDENTIFICATION</scope>
</reference>
<organism evidence="3 4">
    <name type="scientific">Callorhinchus milii</name>
    <name type="common">Ghost shark</name>
    <dbReference type="NCBI Taxonomy" id="7868"/>
    <lineage>
        <taxon>Eukaryota</taxon>
        <taxon>Metazoa</taxon>
        <taxon>Chordata</taxon>
        <taxon>Craniata</taxon>
        <taxon>Vertebrata</taxon>
        <taxon>Chondrichthyes</taxon>
        <taxon>Holocephali</taxon>
        <taxon>Chimaeriformes</taxon>
        <taxon>Callorhinchidae</taxon>
        <taxon>Callorhinchus</taxon>
    </lineage>
</organism>
<reference evidence="4" key="1">
    <citation type="journal article" date="2006" name="Science">
        <title>Ancient noncoding elements conserved in the human genome.</title>
        <authorList>
            <person name="Venkatesh B."/>
            <person name="Kirkness E.F."/>
            <person name="Loh Y.H."/>
            <person name="Halpern A.L."/>
            <person name="Lee A.P."/>
            <person name="Johnson J."/>
            <person name="Dandona N."/>
            <person name="Viswanathan L.D."/>
            <person name="Tay A."/>
            <person name="Venter J.C."/>
            <person name="Strausberg R.L."/>
            <person name="Brenner S."/>
        </authorList>
    </citation>
    <scope>NUCLEOTIDE SEQUENCE [LARGE SCALE GENOMIC DNA]</scope>
</reference>
<evidence type="ECO:0000259" key="2">
    <source>
        <dbReference type="PROSITE" id="PS51465"/>
    </source>
</evidence>
<name>A0A4W3H375_CALMI</name>
<dbReference type="InterPro" id="IPR002350">
    <property type="entry name" value="Kazal_dom"/>
</dbReference>